<dbReference type="EMBL" id="CAJOAX010002486">
    <property type="protein sequence ID" value="CAF3799777.1"/>
    <property type="molecule type" value="Genomic_DNA"/>
</dbReference>
<feature type="transmembrane region" description="Helical" evidence="3">
    <location>
        <begin position="86"/>
        <end position="105"/>
    </location>
</feature>
<dbReference type="AlphaFoldDB" id="A0A819BCH1"/>
<accession>A0A819BCH1</accession>
<keyword evidence="2" id="KW-0676">Redox-active center</keyword>
<evidence type="ECO:0000313" key="5">
    <source>
        <dbReference type="Proteomes" id="UP000663823"/>
    </source>
</evidence>
<sequence>MLSNLFQYNIFYFHNDWFKYRNVFEQFSELVRTHYPNIVIIGENYPSSSLKTLFARILSIIKIILLICLLLDQNPFSFLHISTPKFYLWALQNKIYSCLMIFFLLNSFESYLMTTGAFEISIDDVPLWSKIETGRLPSNNEFIQTLQTFITNSSN</sequence>
<proteinExistence type="predicted"/>
<dbReference type="PANTHER" id="PTHR13544">
    <property type="entry name" value="SELENOPROTEIN T"/>
    <property type="match status" value="1"/>
</dbReference>
<keyword evidence="3" id="KW-1133">Transmembrane helix</keyword>
<keyword evidence="3" id="KW-0812">Transmembrane</keyword>
<reference evidence="4" key="1">
    <citation type="submission" date="2021-02" db="EMBL/GenBank/DDBJ databases">
        <authorList>
            <person name="Nowell W R."/>
        </authorList>
    </citation>
    <scope>NUCLEOTIDE SEQUENCE</scope>
</reference>
<feature type="transmembrane region" description="Helical" evidence="3">
    <location>
        <begin position="53"/>
        <end position="74"/>
    </location>
</feature>
<comment type="caution">
    <text evidence="4">The sequence shown here is derived from an EMBL/GenBank/DDBJ whole genome shotgun (WGS) entry which is preliminary data.</text>
</comment>
<dbReference type="NCBIfam" id="TIGR02174">
    <property type="entry name" value="CXXU_selWTH"/>
    <property type="match status" value="1"/>
</dbReference>
<dbReference type="InterPro" id="IPR011893">
    <property type="entry name" value="Selenoprotein_Rdx-typ"/>
</dbReference>
<evidence type="ECO:0000313" key="4">
    <source>
        <dbReference type="EMBL" id="CAF3799777.1"/>
    </source>
</evidence>
<evidence type="ECO:0000256" key="2">
    <source>
        <dbReference type="ARBA" id="ARBA00023284"/>
    </source>
</evidence>
<organism evidence="4 5">
    <name type="scientific">Rotaria sordida</name>
    <dbReference type="NCBI Taxonomy" id="392033"/>
    <lineage>
        <taxon>Eukaryota</taxon>
        <taxon>Metazoa</taxon>
        <taxon>Spiralia</taxon>
        <taxon>Gnathifera</taxon>
        <taxon>Rotifera</taxon>
        <taxon>Eurotatoria</taxon>
        <taxon>Bdelloidea</taxon>
        <taxon>Philodinida</taxon>
        <taxon>Philodinidae</taxon>
        <taxon>Rotaria</taxon>
    </lineage>
</organism>
<dbReference type="SUPFAM" id="SSF52833">
    <property type="entry name" value="Thioredoxin-like"/>
    <property type="match status" value="1"/>
</dbReference>
<name>A0A819BCH1_9BILA</name>
<gene>
    <name evidence="4" type="ORF">OTI717_LOCUS18207</name>
</gene>
<evidence type="ECO:0000256" key="1">
    <source>
        <dbReference type="ARBA" id="ARBA00022729"/>
    </source>
</evidence>
<keyword evidence="1" id="KW-0732">Signal</keyword>
<evidence type="ECO:0000256" key="3">
    <source>
        <dbReference type="SAM" id="Phobius"/>
    </source>
</evidence>
<dbReference type="InterPro" id="IPR036249">
    <property type="entry name" value="Thioredoxin-like_sf"/>
</dbReference>
<dbReference type="PANTHER" id="PTHR13544:SF0">
    <property type="entry name" value="THIOREDOXIN REDUCTASE-LIKE SELENOPROTEIN T"/>
    <property type="match status" value="1"/>
</dbReference>
<dbReference type="InterPro" id="IPR019389">
    <property type="entry name" value="Selenoprotein_T"/>
</dbReference>
<dbReference type="Pfam" id="PF10262">
    <property type="entry name" value="Rdx"/>
    <property type="match status" value="1"/>
</dbReference>
<dbReference type="Proteomes" id="UP000663823">
    <property type="component" value="Unassembled WGS sequence"/>
</dbReference>
<keyword evidence="3" id="KW-0472">Membrane</keyword>
<evidence type="ECO:0008006" key="6">
    <source>
        <dbReference type="Google" id="ProtNLM"/>
    </source>
</evidence>
<dbReference type="GO" id="GO:0004791">
    <property type="term" value="F:thioredoxin-disulfide reductase (NADPH) activity"/>
    <property type="evidence" value="ECO:0007669"/>
    <property type="project" value="TreeGrafter"/>
</dbReference>
<dbReference type="GO" id="GO:0005789">
    <property type="term" value="C:endoplasmic reticulum membrane"/>
    <property type="evidence" value="ECO:0007669"/>
    <property type="project" value="TreeGrafter"/>
</dbReference>
<dbReference type="Gene3D" id="3.40.30.10">
    <property type="entry name" value="Glutaredoxin"/>
    <property type="match status" value="1"/>
</dbReference>
<protein>
    <recommendedName>
        <fullName evidence="6">Selenoprotein T</fullName>
    </recommendedName>
</protein>
<dbReference type="GO" id="GO:0045454">
    <property type="term" value="P:cell redox homeostasis"/>
    <property type="evidence" value="ECO:0007669"/>
    <property type="project" value="TreeGrafter"/>
</dbReference>